<dbReference type="RefSeq" id="WP_045246785.1">
    <property type="nucleotide sequence ID" value="NZ_JBOFAV010000011.1"/>
</dbReference>
<comment type="caution">
    <text evidence="14">The sequence shown here is derived from an EMBL/GenBank/DDBJ whole genome shotgun (WGS) entry which is preliminary data.</text>
</comment>
<keyword evidence="9" id="KW-0808">Transferase</keyword>
<feature type="domain" description="Prepilin type IV endopeptidase peptidase" evidence="11">
    <location>
        <begin position="117"/>
        <end position="228"/>
    </location>
</feature>
<dbReference type="GO" id="GO:0008168">
    <property type="term" value="F:methyltransferase activity"/>
    <property type="evidence" value="ECO:0007669"/>
    <property type="project" value="UniProtKB-KW"/>
</dbReference>
<dbReference type="GO" id="GO:0032259">
    <property type="term" value="P:methylation"/>
    <property type="evidence" value="ECO:0007669"/>
    <property type="project" value="UniProtKB-KW"/>
</dbReference>
<keyword evidence="9" id="KW-0378">Hydrolase</keyword>
<evidence type="ECO:0000313" key="16">
    <source>
        <dbReference type="Proteomes" id="UP000257479"/>
    </source>
</evidence>
<evidence type="ECO:0000313" key="13">
    <source>
        <dbReference type="EMBL" id="HAN24549.1"/>
    </source>
</evidence>
<keyword evidence="5 9" id="KW-0812">Transmembrane</keyword>
<feature type="transmembrane region" description="Helical" evidence="10">
    <location>
        <begin position="244"/>
        <end position="267"/>
    </location>
</feature>
<evidence type="ECO:0000256" key="8">
    <source>
        <dbReference type="RuleBase" id="RU003793"/>
    </source>
</evidence>
<dbReference type="Gene3D" id="1.20.120.1220">
    <property type="match status" value="1"/>
</dbReference>
<comment type="catalytic activity">
    <reaction evidence="9">
        <text>Typically cleaves a -Gly-|-Phe- bond to release an N-terminal, basic peptide of 5-8 residues from type IV prepilin, and then N-methylates the new N-terminal amino group, the methyl donor being S-adenosyl-L-methionine.</text>
        <dbReference type="EC" id="3.4.23.43"/>
    </reaction>
</comment>
<keyword evidence="15" id="KW-1185">Reference proteome</keyword>
<evidence type="ECO:0000256" key="5">
    <source>
        <dbReference type="ARBA" id="ARBA00022692"/>
    </source>
</evidence>
<evidence type="ECO:0000256" key="3">
    <source>
        <dbReference type="ARBA" id="ARBA00022475"/>
    </source>
</evidence>
<dbReference type="InterPro" id="IPR014032">
    <property type="entry name" value="Peptidase_A24A_bac"/>
</dbReference>
<keyword evidence="6 10" id="KW-1133">Transmembrane helix</keyword>
<dbReference type="EMBL" id="JYIY01000064">
    <property type="protein sequence ID" value="KJL38175.1"/>
    <property type="molecule type" value="Genomic_DNA"/>
</dbReference>
<dbReference type="EMBL" id="DMNG01000140">
    <property type="protein sequence ID" value="HAN24549.1"/>
    <property type="molecule type" value="Genomic_DNA"/>
</dbReference>
<evidence type="ECO:0000256" key="10">
    <source>
        <dbReference type="SAM" id="Phobius"/>
    </source>
</evidence>
<dbReference type="PRINTS" id="PR00864">
    <property type="entry name" value="PREPILNPTASE"/>
</dbReference>
<feature type="transmembrane region" description="Helical" evidence="10">
    <location>
        <begin position="108"/>
        <end position="127"/>
    </location>
</feature>
<dbReference type="Pfam" id="PF01478">
    <property type="entry name" value="Peptidase_A24"/>
    <property type="match status" value="1"/>
</dbReference>
<feature type="transmembrane region" description="Helical" evidence="10">
    <location>
        <begin position="164"/>
        <end position="184"/>
    </location>
</feature>
<feature type="transmembrane region" description="Helical" evidence="10">
    <location>
        <begin position="204"/>
        <end position="232"/>
    </location>
</feature>
<dbReference type="PATRIC" id="fig|400772.4.peg.835"/>
<comment type="similarity">
    <text evidence="2 8">Belongs to the peptidase A24 family.</text>
</comment>
<dbReference type="AlphaFoldDB" id="A0A0F0LVZ2"/>
<evidence type="ECO:0000256" key="2">
    <source>
        <dbReference type="ARBA" id="ARBA00005801"/>
    </source>
</evidence>
<feature type="transmembrane region" description="Helical" evidence="10">
    <location>
        <begin position="139"/>
        <end position="157"/>
    </location>
</feature>
<accession>A0A0F0LVZ2</accession>
<evidence type="ECO:0000256" key="1">
    <source>
        <dbReference type="ARBA" id="ARBA00004429"/>
    </source>
</evidence>
<evidence type="ECO:0000259" key="12">
    <source>
        <dbReference type="Pfam" id="PF06750"/>
    </source>
</evidence>
<keyword evidence="9" id="KW-0511">Multifunctional enzyme</keyword>
<name>A0A0F0LVZ2_9MICO</name>
<keyword evidence="9" id="KW-0645">Protease</keyword>
<keyword evidence="9" id="KW-0489">Methyltransferase</keyword>
<dbReference type="InterPro" id="IPR000045">
    <property type="entry name" value="Prepilin_IV_endopep_pep"/>
</dbReference>
<dbReference type="GO" id="GO:0004190">
    <property type="term" value="F:aspartic-type endopeptidase activity"/>
    <property type="evidence" value="ECO:0007669"/>
    <property type="project" value="UniProtKB-EC"/>
</dbReference>
<evidence type="ECO:0000256" key="7">
    <source>
        <dbReference type="ARBA" id="ARBA00023136"/>
    </source>
</evidence>
<dbReference type="STRING" id="400772.RR49_00806"/>
<feature type="transmembrane region" description="Helical" evidence="10">
    <location>
        <begin position="7"/>
        <end position="29"/>
    </location>
</feature>
<dbReference type="OrthoDB" id="2087435at2"/>
<keyword evidence="3" id="KW-1003">Cell membrane</keyword>
<sequence length="272" mass="28773">MSVAAQVFVIVVAGVLGLVVGSFLNVVVYRVPAGVSLLRASACPTCDVPIRWQQNVPVLSWVALRGRCAHCGSAISPRYPLVEAATALGFALVASVAVVVPQAGDASWWLALAAFLYLAAITVALALIDVDVRRLPDGIVLPSYGVAIVLLALSTLVGHDLWPIVRATIGMAALYTFYLLLWLIRPDGMGGGDVKLAGLLGWYLAWLGWGPLVVGAFTGFLWGGIFGVALLLSRRGSRASRIPFGPWMLLGAWTGIVVGAQLTRMYLGVYTS</sequence>
<reference evidence="14 15" key="1">
    <citation type="submission" date="2015-02" db="EMBL/GenBank/DDBJ databases">
        <title>Draft genome sequences of ten Microbacterium spp. with emphasis on heavy metal contaminated environments.</title>
        <authorList>
            <person name="Corretto E."/>
        </authorList>
    </citation>
    <scope>NUCLEOTIDE SEQUENCE [LARGE SCALE GENOMIC DNA]</scope>
    <source>
        <strain evidence="14 15">DSM 18659</strain>
    </source>
</reference>
<reference evidence="13 16" key="2">
    <citation type="journal article" date="2018" name="Nat. Biotechnol.">
        <title>A standardized bacterial taxonomy based on genome phylogeny substantially revises the tree of life.</title>
        <authorList>
            <person name="Parks D.H."/>
            <person name="Chuvochina M."/>
            <person name="Waite D.W."/>
            <person name="Rinke C."/>
            <person name="Skarshewski A."/>
            <person name="Chaumeil P.A."/>
            <person name="Hugenholtz P."/>
        </authorList>
    </citation>
    <scope>NUCLEOTIDE SEQUENCE [LARGE SCALE GENOMIC DNA]</scope>
    <source>
        <strain evidence="13">UBA9152</strain>
    </source>
</reference>
<dbReference type="PANTHER" id="PTHR30487:SF0">
    <property type="entry name" value="PREPILIN LEADER PEPTIDASE_N-METHYLTRANSFERASE-RELATED"/>
    <property type="match status" value="1"/>
</dbReference>
<keyword evidence="7 10" id="KW-0472">Membrane</keyword>
<dbReference type="GO" id="GO:0006465">
    <property type="term" value="P:signal peptide processing"/>
    <property type="evidence" value="ECO:0007669"/>
    <property type="project" value="TreeGrafter"/>
</dbReference>
<dbReference type="PANTHER" id="PTHR30487">
    <property type="entry name" value="TYPE 4 PREPILIN-LIKE PROTEINS LEADER PEPTIDE-PROCESSING ENZYME"/>
    <property type="match status" value="1"/>
</dbReference>
<proteinExistence type="inferred from homology"/>
<gene>
    <name evidence="14" type="primary">pppA</name>
    <name evidence="13" type="ORF">DCP95_08260</name>
    <name evidence="14" type="ORF">RR49_00806</name>
</gene>
<evidence type="ECO:0000256" key="4">
    <source>
        <dbReference type="ARBA" id="ARBA00022519"/>
    </source>
</evidence>
<organism evidence="14 15">
    <name type="scientific">Microbacterium ginsengisoli</name>
    <dbReference type="NCBI Taxonomy" id="400772"/>
    <lineage>
        <taxon>Bacteria</taxon>
        <taxon>Bacillati</taxon>
        <taxon>Actinomycetota</taxon>
        <taxon>Actinomycetes</taxon>
        <taxon>Micrococcales</taxon>
        <taxon>Microbacteriaceae</taxon>
        <taxon>Microbacterium</taxon>
    </lineage>
</organism>
<keyword evidence="4" id="KW-0997">Cell inner membrane</keyword>
<dbReference type="Proteomes" id="UP000033451">
    <property type="component" value="Unassembled WGS sequence"/>
</dbReference>
<evidence type="ECO:0000313" key="14">
    <source>
        <dbReference type="EMBL" id="KJL38175.1"/>
    </source>
</evidence>
<evidence type="ECO:0000259" key="11">
    <source>
        <dbReference type="Pfam" id="PF01478"/>
    </source>
</evidence>
<dbReference type="GO" id="GO:0005886">
    <property type="term" value="C:plasma membrane"/>
    <property type="evidence" value="ECO:0007669"/>
    <property type="project" value="UniProtKB-SubCell"/>
</dbReference>
<dbReference type="InterPro" id="IPR010627">
    <property type="entry name" value="Prepilin_pept_A24_N"/>
</dbReference>
<feature type="transmembrane region" description="Helical" evidence="10">
    <location>
        <begin position="84"/>
        <end position="101"/>
    </location>
</feature>
<feature type="domain" description="Prepilin peptidase A24 N-terminal" evidence="12">
    <location>
        <begin position="15"/>
        <end position="94"/>
    </location>
</feature>
<dbReference type="Pfam" id="PF06750">
    <property type="entry name" value="A24_N_bact"/>
    <property type="match status" value="1"/>
</dbReference>
<dbReference type="EC" id="2.1.1.-" evidence="9"/>
<dbReference type="EC" id="3.4.23.43" evidence="9"/>
<comment type="function">
    <text evidence="9">Plays an essential role in type IV pili and type II pseudopili formation by proteolytically removing the leader sequence from substrate proteins and subsequently monomethylating the alpha-amino group of the newly exposed N-terminal phenylalanine.</text>
</comment>
<protein>
    <recommendedName>
        <fullName evidence="9">Prepilin leader peptidase/N-methyltransferase</fullName>
        <ecNumber evidence="9">2.1.1.-</ecNumber>
        <ecNumber evidence="9">3.4.23.43</ecNumber>
    </recommendedName>
</protein>
<evidence type="ECO:0000256" key="6">
    <source>
        <dbReference type="ARBA" id="ARBA00022989"/>
    </source>
</evidence>
<evidence type="ECO:0000313" key="15">
    <source>
        <dbReference type="Proteomes" id="UP000033451"/>
    </source>
</evidence>
<comment type="subcellular location">
    <subcellularLocation>
        <location evidence="1">Cell inner membrane</location>
        <topology evidence="1">Multi-pass membrane protein</topology>
    </subcellularLocation>
    <subcellularLocation>
        <location evidence="9">Cell membrane</location>
        <topology evidence="9">Multi-pass membrane protein</topology>
    </subcellularLocation>
</comment>
<evidence type="ECO:0000256" key="9">
    <source>
        <dbReference type="RuleBase" id="RU003794"/>
    </source>
</evidence>
<dbReference type="InterPro" id="IPR050882">
    <property type="entry name" value="Prepilin_peptidase/N-MTase"/>
</dbReference>
<dbReference type="Proteomes" id="UP000257479">
    <property type="component" value="Unassembled WGS sequence"/>
</dbReference>